<dbReference type="AlphaFoldDB" id="A0A382VTC7"/>
<gene>
    <name evidence="1" type="ORF">METZ01_LOCUS402607</name>
</gene>
<reference evidence="1" key="1">
    <citation type="submission" date="2018-05" db="EMBL/GenBank/DDBJ databases">
        <authorList>
            <person name="Lanie J.A."/>
            <person name="Ng W.-L."/>
            <person name="Kazmierczak K.M."/>
            <person name="Andrzejewski T.M."/>
            <person name="Davidsen T.M."/>
            <person name="Wayne K.J."/>
            <person name="Tettelin H."/>
            <person name="Glass J.I."/>
            <person name="Rusch D."/>
            <person name="Podicherti R."/>
            <person name="Tsui H.-C.T."/>
            <person name="Winkler M.E."/>
        </authorList>
    </citation>
    <scope>NUCLEOTIDE SEQUENCE</scope>
</reference>
<name>A0A382VTC7_9ZZZZ</name>
<sequence>VADTEKESRLPKVRSTAGLLVALADNHIGLGFMARGTREALVSRMASEPEAQNQIRDDVERLRVKLLGTTPSPLEEILVD</sequence>
<dbReference type="EMBL" id="UINC01154456">
    <property type="protein sequence ID" value="SVD49753.1"/>
    <property type="molecule type" value="Genomic_DNA"/>
</dbReference>
<evidence type="ECO:0000313" key="1">
    <source>
        <dbReference type="EMBL" id="SVD49753.1"/>
    </source>
</evidence>
<organism evidence="1">
    <name type="scientific">marine metagenome</name>
    <dbReference type="NCBI Taxonomy" id="408172"/>
    <lineage>
        <taxon>unclassified sequences</taxon>
        <taxon>metagenomes</taxon>
        <taxon>ecological metagenomes</taxon>
    </lineage>
</organism>
<feature type="non-terminal residue" evidence="1">
    <location>
        <position position="80"/>
    </location>
</feature>
<proteinExistence type="predicted"/>
<accession>A0A382VTC7</accession>
<feature type="non-terminal residue" evidence="1">
    <location>
        <position position="1"/>
    </location>
</feature>
<protein>
    <submittedName>
        <fullName evidence="1">Uncharacterized protein</fullName>
    </submittedName>
</protein>